<organism evidence="2 3">
    <name type="scientific">Pseudomonas fragi</name>
    <dbReference type="NCBI Taxonomy" id="296"/>
    <lineage>
        <taxon>Bacteria</taxon>
        <taxon>Pseudomonadati</taxon>
        <taxon>Pseudomonadota</taxon>
        <taxon>Gammaproteobacteria</taxon>
        <taxon>Pseudomonadales</taxon>
        <taxon>Pseudomonadaceae</taxon>
        <taxon>Pseudomonas</taxon>
    </lineage>
</organism>
<evidence type="ECO:0000313" key="4">
    <source>
        <dbReference type="Proteomes" id="UP001212337"/>
    </source>
</evidence>
<dbReference type="EMBL" id="CAACYJ010000035">
    <property type="protein sequence ID" value="VFB20018.1"/>
    <property type="molecule type" value="Genomic_DNA"/>
</dbReference>
<evidence type="ECO:0000313" key="1">
    <source>
        <dbReference type="EMBL" id="MDA7023299.1"/>
    </source>
</evidence>
<dbReference type="GeneID" id="89544278"/>
<dbReference type="RefSeq" id="WP_130871641.1">
    <property type="nucleotide sequence ID" value="NZ_CAACYJ010000035.1"/>
</dbReference>
<sequence length="61" mass="6997">MSIDSAREGVIFPSCGHFMLRHDLNKQTEKGCCMDDYQEELLEYQAFELDPLEPADDATEL</sequence>
<dbReference type="Proteomes" id="UP000330809">
    <property type="component" value="Unassembled WGS sequence"/>
</dbReference>
<dbReference type="AlphaFoldDB" id="A0A449IKP4"/>
<reference evidence="1 4" key="2">
    <citation type="submission" date="2023-01" db="EMBL/GenBank/DDBJ databases">
        <title>Effects of deletion of Siderophore biosynthase gene in Pseudomonas fragi on quorum sensing and spoliage ability.</title>
        <authorList>
            <person name="Cui F."/>
            <person name="Wang D."/>
            <person name="Liu J."/>
            <person name="Wang Q."/>
            <person name="Li T."/>
            <person name="Li J."/>
        </authorList>
    </citation>
    <scope>NUCLEOTIDE SEQUENCE [LARGE SCALE GENOMIC DNA]</scope>
    <source>
        <strain evidence="1 4">MS-10</strain>
    </source>
</reference>
<dbReference type="EMBL" id="JAQJVI010000022">
    <property type="protein sequence ID" value="MDA7023299.1"/>
    <property type="molecule type" value="Genomic_DNA"/>
</dbReference>
<protein>
    <submittedName>
        <fullName evidence="2">Uncharacterized protein</fullName>
    </submittedName>
</protein>
<keyword evidence="4" id="KW-1185">Reference proteome</keyword>
<dbReference type="Proteomes" id="UP001212337">
    <property type="component" value="Unassembled WGS sequence"/>
</dbReference>
<gene>
    <name evidence="2" type="ORF">NCTC10754_02629</name>
    <name evidence="1" type="ORF">PI499_15665</name>
</gene>
<evidence type="ECO:0000313" key="2">
    <source>
        <dbReference type="EMBL" id="VFB20018.1"/>
    </source>
</evidence>
<evidence type="ECO:0000313" key="3">
    <source>
        <dbReference type="Proteomes" id="UP000330809"/>
    </source>
</evidence>
<name>A0A449IKP4_PSEFR</name>
<proteinExistence type="predicted"/>
<accession>A0A449IKP4</accession>
<reference evidence="2 3" key="1">
    <citation type="submission" date="2019-02" db="EMBL/GenBank/DDBJ databases">
        <authorList>
            <consortium name="Pathogen Informatics"/>
        </authorList>
    </citation>
    <scope>NUCLEOTIDE SEQUENCE [LARGE SCALE GENOMIC DNA]</scope>
    <source>
        <strain evidence="2 3">3012STDY7103891</strain>
    </source>
</reference>